<keyword evidence="1" id="KW-0175">Coiled coil</keyword>
<dbReference type="RefSeq" id="WP_369600279.1">
    <property type="nucleotide sequence ID" value="NZ_CP154858.1"/>
</dbReference>
<evidence type="ECO:0008006" key="3">
    <source>
        <dbReference type="Google" id="ProtNLM"/>
    </source>
</evidence>
<name>A0AB39UTC8_9GAMM</name>
<evidence type="ECO:0000313" key="2">
    <source>
        <dbReference type="EMBL" id="XDT71241.1"/>
    </source>
</evidence>
<gene>
    <name evidence="2" type="ORF">AAIA72_10530</name>
</gene>
<dbReference type="AlphaFoldDB" id="A0AB39UTC8"/>
<evidence type="ECO:0000256" key="1">
    <source>
        <dbReference type="SAM" id="Coils"/>
    </source>
</evidence>
<sequence length="215" mass="23580">MLTPDDIDELYTAYHGRPIPRFVVSATLATELSSTIRVARRISISSKNAQAITARAGAWGQGFSGITQFIDEFSRNTIDCANRISDTSQHLSQSAVTLIARRSMAGKLARVVAADPGNAEVRALHERYRKNAAELEAANERSFSQLHKLIEEIRDCTRALNSIVATCRIEASRAGPFQQALFVIAADIEEAAGEIDERIKVGRKILDMLGRATTH</sequence>
<protein>
    <recommendedName>
        <fullName evidence="3">Chemotaxis protein</fullName>
    </recommendedName>
</protein>
<proteinExistence type="predicted"/>
<dbReference type="KEGG" id="tcd:AAIA72_10530"/>
<dbReference type="EMBL" id="CP154858">
    <property type="protein sequence ID" value="XDT71241.1"/>
    <property type="molecule type" value="Genomic_DNA"/>
</dbReference>
<accession>A0AB39UTC8</accession>
<feature type="coiled-coil region" evidence="1">
    <location>
        <begin position="118"/>
        <end position="152"/>
    </location>
</feature>
<organism evidence="2">
    <name type="scientific">Thermohahella caldifontis</name>
    <dbReference type="NCBI Taxonomy" id="3142973"/>
    <lineage>
        <taxon>Bacteria</taxon>
        <taxon>Pseudomonadati</taxon>
        <taxon>Pseudomonadota</taxon>
        <taxon>Gammaproteobacteria</taxon>
        <taxon>Oceanospirillales</taxon>
        <taxon>Hahellaceae</taxon>
        <taxon>Thermohahella</taxon>
    </lineage>
</organism>
<reference evidence="2" key="1">
    <citation type="submission" date="2024-05" db="EMBL/GenBank/DDBJ databases">
        <title>Genome sequencing of novel strain.</title>
        <authorList>
            <person name="Ganbat D."/>
            <person name="Ganbat S."/>
            <person name="Lee S.-J."/>
        </authorList>
    </citation>
    <scope>NUCLEOTIDE SEQUENCE</scope>
    <source>
        <strain evidence="2">SMD15-11</strain>
    </source>
</reference>